<proteinExistence type="predicted"/>
<comment type="caution">
    <text evidence="2">The sequence shown here is derived from an EMBL/GenBank/DDBJ whole genome shotgun (WGS) entry which is preliminary data.</text>
</comment>
<dbReference type="EMBL" id="QHCT01000001">
    <property type="protein sequence ID" value="RHX92465.1"/>
    <property type="molecule type" value="Genomic_DNA"/>
</dbReference>
<dbReference type="GO" id="GO:0008721">
    <property type="term" value="F:D-serine ammonia-lyase activity"/>
    <property type="evidence" value="ECO:0007669"/>
    <property type="project" value="TreeGrafter"/>
</dbReference>
<dbReference type="Pfam" id="PF01168">
    <property type="entry name" value="Ala_racemase_N"/>
    <property type="match status" value="1"/>
</dbReference>
<sequence length="430" mass="49150">MKVTKNKLILLWCIFLFLFVIFYIKPKDLGKPYEAYFKILNEELKKNGPGKPVVLLDLDRLDENLRILKQNLTPPLHYRIVVKSLPSLELLRYIVRSTGSNRLMVFHSGDIVMLLEDPEFKNFDILLGKPMPVNALKEIHTKTNDSDFQKIHWLVDSYERLNEYLRFSKKENLKLSLNLEIDIGLHRGGFPEPSSVLSSLELIRNESKYLEFSGFMGYEPHVASVPVIFGDKAEAIQNSLKNSLKTYSNFIKYSQENFPDLFRREIIQNGGGSKTYRFYQKFGTEVVNDVSVGSALVKPTDFDVVSLEEHSPAVFIAAPILKRIEGTNIPFLESLSFLFPLWDPNQELTYFTYGGGFSAKKESPSGLQDNSLFGTSTNQGILNGSFQTGLYPNDFVFFRPTQSEKVMAELGEIYLIRKGKLSGKWKTFVN</sequence>
<dbReference type="AlphaFoldDB" id="A0A396ZD56"/>
<gene>
    <name evidence="2" type="ORF">DLM75_04560</name>
</gene>
<feature type="domain" description="Alanine racemase N-terminal" evidence="1">
    <location>
        <begin position="57"/>
        <end position="225"/>
    </location>
</feature>
<evidence type="ECO:0000313" key="2">
    <source>
        <dbReference type="EMBL" id="RHX92465.1"/>
    </source>
</evidence>
<dbReference type="InterPro" id="IPR029066">
    <property type="entry name" value="PLP-binding_barrel"/>
</dbReference>
<reference evidence="3" key="1">
    <citation type="submission" date="2018-05" db="EMBL/GenBank/DDBJ databases">
        <title>Leptospira yasudae sp. nov. and Leptospira stimsonii sp. nov., two pathogenic species of the genus Leptospira isolated from environmental sources.</title>
        <authorList>
            <person name="Casanovas-Massana A."/>
            <person name="Hamond C."/>
            <person name="Santos L.A."/>
            <person name="Hacker K.P."/>
            <person name="Balassiano I."/>
            <person name="Medeiros M.A."/>
            <person name="Reis M.G."/>
            <person name="Ko A.I."/>
            <person name="Wunder E.A."/>
        </authorList>
    </citation>
    <scope>NUCLEOTIDE SEQUENCE [LARGE SCALE GENOMIC DNA]</scope>
    <source>
        <strain evidence="3">Yale</strain>
    </source>
</reference>
<dbReference type="InterPro" id="IPR001608">
    <property type="entry name" value="Ala_racemase_N"/>
</dbReference>
<dbReference type="InterPro" id="IPR051466">
    <property type="entry name" value="D-amino_acid_metab_enzyme"/>
</dbReference>
<evidence type="ECO:0000259" key="1">
    <source>
        <dbReference type="Pfam" id="PF01168"/>
    </source>
</evidence>
<name>A0A396ZD56_9LEPT</name>
<dbReference type="SUPFAM" id="SSF51419">
    <property type="entry name" value="PLP-binding barrel"/>
    <property type="match status" value="1"/>
</dbReference>
<dbReference type="PANTHER" id="PTHR28004:SF2">
    <property type="entry name" value="D-SERINE DEHYDRATASE"/>
    <property type="match status" value="1"/>
</dbReference>
<dbReference type="Gene3D" id="3.20.20.10">
    <property type="entry name" value="Alanine racemase"/>
    <property type="match status" value="1"/>
</dbReference>
<organism evidence="2 3">
    <name type="scientific">Leptospira stimsonii</name>
    <dbReference type="NCBI Taxonomy" id="2202203"/>
    <lineage>
        <taxon>Bacteria</taxon>
        <taxon>Pseudomonadati</taxon>
        <taxon>Spirochaetota</taxon>
        <taxon>Spirochaetia</taxon>
        <taxon>Leptospirales</taxon>
        <taxon>Leptospiraceae</taxon>
        <taxon>Leptospira</taxon>
    </lineage>
</organism>
<dbReference type="OrthoDB" id="339576at2"/>
<dbReference type="Proteomes" id="UP000265798">
    <property type="component" value="Unassembled WGS sequence"/>
</dbReference>
<dbReference type="GO" id="GO:0036088">
    <property type="term" value="P:D-serine catabolic process"/>
    <property type="evidence" value="ECO:0007669"/>
    <property type="project" value="TreeGrafter"/>
</dbReference>
<protein>
    <submittedName>
        <fullName evidence="2">Alanine racemase</fullName>
    </submittedName>
</protein>
<dbReference type="RefSeq" id="WP_118967299.1">
    <property type="nucleotide sequence ID" value="NZ_QHCT01000001.1"/>
</dbReference>
<evidence type="ECO:0000313" key="3">
    <source>
        <dbReference type="Proteomes" id="UP000265798"/>
    </source>
</evidence>
<dbReference type="PANTHER" id="PTHR28004">
    <property type="entry name" value="ZGC:162816-RELATED"/>
    <property type="match status" value="1"/>
</dbReference>
<accession>A0A396ZD56</accession>